<dbReference type="PROSITE" id="PS50925">
    <property type="entry name" value="BLUF"/>
    <property type="match status" value="1"/>
</dbReference>
<accession>A0A6M6JEE2</accession>
<keyword evidence="3" id="KW-1185">Reference proteome</keyword>
<dbReference type="GO" id="GO:0071949">
    <property type="term" value="F:FAD binding"/>
    <property type="evidence" value="ECO:0007669"/>
    <property type="project" value="InterPro"/>
</dbReference>
<dbReference type="KEGG" id="pbro:HOP40_11165"/>
<evidence type="ECO:0000313" key="3">
    <source>
        <dbReference type="Proteomes" id="UP000505377"/>
    </source>
</evidence>
<dbReference type="EMBL" id="CP053564">
    <property type="protein sequence ID" value="QJY46294.1"/>
    <property type="molecule type" value="Genomic_DNA"/>
</dbReference>
<dbReference type="RefSeq" id="WP_172157418.1">
    <property type="nucleotide sequence ID" value="NZ_CP053564.1"/>
</dbReference>
<dbReference type="InterPro" id="IPR007024">
    <property type="entry name" value="BLUF_domain"/>
</dbReference>
<gene>
    <name evidence="2" type="ORF">HOP40_11165</name>
</gene>
<organism evidence="2 3">
    <name type="scientific">Pseudonocardia broussonetiae</name>
    <dbReference type="NCBI Taxonomy" id="2736640"/>
    <lineage>
        <taxon>Bacteria</taxon>
        <taxon>Bacillati</taxon>
        <taxon>Actinomycetota</taxon>
        <taxon>Actinomycetes</taxon>
        <taxon>Pseudonocardiales</taxon>
        <taxon>Pseudonocardiaceae</taxon>
        <taxon>Pseudonocardia</taxon>
    </lineage>
</organism>
<dbReference type="AlphaFoldDB" id="A0A6M6JEE2"/>
<dbReference type="SUPFAM" id="SSF54975">
    <property type="entry name" value="Acylphosphatase/BLUF domain-like"/>
    <property type="match status" value="1"/>
</dbReference>
<proteinExistence type="predicted"/>
<evidence type="ECO:0000313" key="2">
    <source>
        <dbReference type="EMBL" id="QJY46294.1"/>
    </source>
</evidence>
<name>A0A6M6JEE2_9PSEU</name>
<evidence type="ECO:0000259" key="1">
    <source>
        <dbReference type="PROSITE" id="PS50925"/>
    </source>
</evidence>
<feature type="domain" description="BLUF" evidence="1">
    <location>
        <begin position="42"/>
        <end position="135"/>
    </location>
</feature>
<reference evidence="2 3" key="1">
    <citation type="submission" date="2020-05" db="EMBL/GenBank/DDBJ databases">
        <authorList>
            <person name="Mo P."/>
        </authorList>
    </citation>
    <scope>NUCLEOTIDE SEQUENCE [LARGE SCALE GENOMIC DNA]</scope>
    <source>
        <strain evidence="2 3">Gen01</strain>
    </source>
</reference>
<dbReference type="SMART" id="SM01034">
    <property type="entry name" value="BLUF"/>
    <property type="match status" value="1"/>
</dbReference>
<dbReference type="GO" id="GO:0009882">
    <property type="term" value="F:blue light photoreceptor activity"/>
    <property type="evidence" value="ECO:0007669"/>
    <property type="project" value="InterPro"/>
</dbReference>
<dbReference type="Gene3D" id="3.30.70.100">
    <property type="match status" value="1"/>
</dbReference>
<dbReference type="InterPro" id="IPR036046">
    <property type="entry name" value="Acylphosphatase-like_dom_sf"/>
</dbReference>
<protein>
    <submittedName>
        <fullName evidence="2">BLUF domain-containing protein</fullName>
    </submittedName>
</protein>
<dbReference type="Proteomes" id="UP000505377">
    <property type="component" value="Chromosome"/>
</dbReference>
<dbReference type="Pfam" id="PF04940">
    <property type="entry name" value="BLUF"/>
    <property type="match status" value="1"/>
</dbReference>
<sequence length="182" mass="20191">MALRASACYGRDRVLRYPAPRQIPGDGRSTMTAASPGESEPVFRLVYRSHSRIPAEDRPKVLARIFDVARSRNKAARVTGALLITDHYFVQALEGDEAAVRSLFDSINSDERHTDVTIVEEGTWDERTFSRWSMAQVSASGKADIPLHSNHGEIHAAARSSLTREQMALLKRMRNTIGADAV</sequence>